<keyword evidence="2" id="KW-1185">Reference proteome</keyword>
<reference evidence="1" key="1">
    <citation type="submission" date="2021-03" db="EMBL/GenBank/DDBJ databases">
        <title>Draft genome sequence of rust myrtle Austropuccinia psidii MF-1, a brazilian biotype.</title>
        <authorList>
            <person name="Quecine M.C."/>
            <person name="Pachon D.M.R."/>
            <person name="Bonatelli M.L."/>
            <person name="Correr F.H."/>
            <person name="Franceschini L.M."/>
            <person name="Leite T.F."/>
            <person name="Margarido G.R.A."/>
            <person name="Almeida C.A."/>
            <person name="Ferrarezi J.A."/>
            <person name="Labate C.A."/>
        </authorList>
    </citation>
    <scope>NUCLEOTIDE SEQUENCE</scope>
    <source>
        <strain evidence="1">MF-1</strain>
    </source>
</reference>
<dbReference type="AlphaFoldDB" id="A0A9Q3C6V0"/>
<sequence length="156" mass="17837">MPDFYYLEKLPTYLSFVKNNIYQEIKISKHVPTFESLLADIELALAGDKELSISEGRDLHIGGRKVKCKNGKHSCDSPHSSETWFQHHPHLLEEFQDILDCEKISRDNSLIHENTTFDSSTAPSIYCIGTKINRVKLVKEEFTILRSGAFHSLLSN</sequence>
<dbReference type="Proteomes" id="UP000765509">
    <property type="component" value="Unassembled WGS sequence"/>
</dbReference>
<organism evidence="1 2">
    <name type="scientific">Austropuccinia psidii MF-1</name>
    <dbReference type="NCBI Taxonomy" id="1389203"/>
    <lineage>
        <taxon>Eukaryota</taxon>
        <taxon>Fungi</taxon>
        <taxon>Dikarya</taxon>
        <taxon>Basidiomycota</taxon>
        <taxon>Pucciniomycotina</taxon>
        <taxon>Pucciniomycetes</taxon>
        <taxon>Pucciniales</taxon>
        <taxon>Sphaerophragmiaceae</taxon>
        <taxon>Austropuccinia</taxon>
    </lineage>
</organism>
<dbReference type="EMBL" id="AVOT02004921">
    <property type="protein sequence ID" value="MBW0477770.1"/>
    <property type="molecule type" value="Genomic_DNA"/>
</dbReference>
<name>A0A9Q3C6V0_9BASI</name>
<comment type="caution">
    <text evidence="1">The sequence shown here is derived from an EMBL/GenBank/DDBJ whole genome shotgun (WGS) entry which is preliminary data.</text>
</comment>
<evidence type="ECO:0000313" key="1">
    <source>
        <dbReference type="EMBL" id="MBW0477770.1"/>
    </source>
</evidence>
<proteinExistence type="predicted"/>
<gene>
    <name evidence="1" type="ORF">O181_017485</name>
</gene>
<evidence type="ECO:0000313" key="2">
    <source>
        <dbReference type="Proteomes" id="UP000765509"/>
    </source>
</evidence>
<accession>A0A9Q3C6V0</accession>
<protein>
    <submittedName>
        <fullName evidence="1">Uncharacterized protein</fullName>
    </submittedName>
</protein>